<dbReference type="GO" id="GO:0005886">
    <property type="term" value="C:plasma membrane"/>
    <property type="evidence" value="ECO:0007669"/>
    <property type="project" value="UniProtKB-SubCell"/>
</dbReference>
<evidence type="ECO:0000256" key="2">
    <source>
        <dbReference type="ARBA" id="ARBA00007935"/>
    </source>
</evidence>
<keyword evidence="3" id="KW-0813">Transport</keyword>
<feature type="transmembrane region" description="Helical" evidence="8">
    <location>
        <begin position="182"/>
        <end position="203"/>
    </location>
</feature>
<proteinExistence type="inferred from homology"/>
<organism evidence="9">
    <name type="scientific">uncultured Pleomorphomonas sp</name>
    <dbReference type="NCBI Taxonomy" id="442121"/>
    <lineage>
        <taxon>Bacteria</taxon>
        <taxon>Pseudomonadati</taxon>
        <taxon>Pseudomonadota</taxon>
        <taxon>Alphaproteobacteria</taxon>
        <taxon>Hyphomicrobiales</taxon>
        <taxon>Pleomorphomonadaceae</taxon>
        <taxon>Pleomorphomonas</taxon>
        <taxon>environmental samples</taxon>
    </lineage>
</organism>
<evidence type="ECO:0000256" key="1">
    <source>
        <dbReference type="ARBA" id="ARBA00004651"/>
    </source>
</evidence>
<dbReference type="GO" id="GO:0022857">
    <property type="term" value="F:transmembrane transporter activity"/>
    <property type="evidence" value="ECO:0007669"/>
    <property type="project" value="InterPro"/>
</dbReference>
<keyword evidence="4" id="KW-1003">Cell membrane</keyword>
<evidence type="ECO:0000256" key="3">
    <source>
        <dbReference type="ARBA" id="ARBA00022448"/>
    </source>
</evidence>
<feature type="transmembrane region" description="Helical" evidence="8">
    <location>
        <begin position="243"/>
        <end position="262"/>
    </location>
</feature>
<dbReference type="InterPro" id="IPR037294">
    <property type="entry name" value="ABC_BtuC-like"/>
</dbReference>
<evidence type="ECO:0000256" key="6">
    <source>
        <dbReference type="ARBA" id="ARBA00022989"/>
    </source>
</evidence>
<feature type="transmembrane region" description="Helical" evidence="8">
    <location>
        <begin position="12"/>
        <end position="32"/>
    </location>
</feature>
<gene>
    <name evidence="9" type="primary">yclO</name>
    <name evidence="9" type="ORF">KL86PLE_40981</name>
</gene>
<keyword evidence="6 8" id="KW-1133">Transmembrane helix</keyword>
<name>A0A212LHZ3_9HYPH</name>
<feature type="transmembrane region" description="Helical" evidence="8">
    <location>
        <begin position="76"/>
        <end position="101"/>
    </location>
</feature>
<dbReference type="Gene3D" id="1.10.3470.10">
    <property type="entry name" value="ABC transporter involved in vitamin B12 uptake, BtuC"/>
    <property type="match status" value="1"/>
</dbReference>
<dbReference type="AlphaFoldDB" id="A0A212LHZ3"/>
<feature type="transmembrane region" description="Helical" evidence="8">
    <location>
        <begin position="107"/>
        <end position="128"/>
    </location>
</feature>
<feature type="transmembrane region" description="Helical" evidence="8">
    <location>
        <begin position="295"/>
        <end position="316"/>
    </location>
</feature>
<dbReference type="InterPro" id="IPR000522">
    <property type="entry name" value="ABC_transptr_permease_BtuC"/>
</dbReference>
<evidence type="ECO:0000256" key="7">
    <source>
        <dbReference type="ARBA" id="ARBA00023136"/>
    </source>
</evidence>
<feature type="transmembrane region" description="Helical" evidence="8">
    <location>
        <begin position="135"/>
        <end position="156"/>
    </location>
</feature>
<dbReference type="RefSeq" id="WP_288197128.1">
    <property type="nucleotide sequence ID" value="NZ_LT608334.1"/>
</dbReference>
<evidence type="ECO:0000256" key="4">
    <source>
        <dbReference type="ARBA" id="ARBA00022475"/>
    </source>
</evidence>
<dbReference type="PANTHER" id="PTHR30472">
    <property type="entry name" value="FERRIC ENTEROBACTIN TRANSPORT SYSTEM PERMEASE PROTEIN"/>
    <property type="match status" value="1"/>
</dbReference>
<sequence length="321" mass="33612">MPPDRARAVRRVTLVVALLAALSALAFMTVGGRGSWSFVLAHRGVRLAALVTVAYAIALSTVLFQTLTGNRILTPAVMGFDALFLLLQTALVVVLGGAGAGALDPRLLFSVECLIMVGLSGLLFRLLFRGEGRNLPLVVLAGLLFGALFRSLASFLQRVMDPNDFLVLQGRTFASFNVVDPALIGVAALLALTATAVLLPRLSELDVLVLGREKATGLGIDTARLSAIVFALVAVLVSASTALVGPTTFFGLLVANLAYLMVPSARHADVLPVAVGLAVITLVGGQMLLERLLGFGTALSIVIDFVGGVVFLLILFRAGRR</sequence>
<keyword evidence="5 8" id="KW-0812">Transmembrane</keyword>
<dbReference type="Pfam" id="PF01032">
    <property type="entry name" value="FecCD"/>
    <property type="match status" value="1"/>
</dbReference>
<dbReference type="PANTHER" id="PTHR30472:SF19">
    <property type="entry name" value="PETROBACTIN IMPORT SYSTEM PERMEASE PROTEIN YCLO"/>
    <property type="match status" value="1"/>
</dbReference>
<dbReference type="EMBL" id="FMJD01000008">
    <property type="protein sequence ID" value="SCM77176.1"/>
    <property type="molecule type" value="Genomic_DNA"/>
</dbReference>
<protein>
    <submittedName>
        <fullName evidence="9">Uncharacterized ABC transporter permease protein YclO</fullName>
    </submittedName>
</protein>
<feature type="transmembrane region" description="Helical" evidence="8">
    <location>
        <begin position="215"/>
        <end position="237"/>
    </location>
</feature>
<feature type="transmembrane region" description="Helical" evidence="8">
    <location>
        <begin position="44"/>
        <end position="64"/>
    </location>
</feature>
<evidence type="ECO:0000313" key="9">
    <source>
        <dbReference type="EMBL" id="SCM77176.1"/>
    </source>
</evidence>
<comment type="subcellular location">
    <subcellularLocation>
        <location evidence="1">Cell membrane</location>
        <topology evidence="1">Multi-pass membrane protein</topology>
    </subcellularLocation>
</comment>
<feature type="transmembrane region" description="Helical" evidence="8">
    <location>
        <begin position="269"/>
        <end position="289"/>
    </location>
</feature>
<reference evidence="9" key="1">
    <citation type="submission" date="2016-08" db="EMBL/GenBank/DDBJ databases">
        <authorList>
            <person name="Seilhamer J.J."/>
        </authorList>
    </citation>
    <scope>NUCLEOTIDE SEQUENCE</scope>
    <source>
        <strain evidence="9">86</strain>
    </source>
</reference>
<evidence type="ECO:0000256" key="5">
    <source>
        <dbReference type="ARBA" id="ARBA00022692"/>
    </source>
</evidence>
<comment type="similarity">
    <text evidence="2">Belongs to the binding-protein-dependent transport system permease family. FecCD subfamily.</text>
</comment>
<evidence type="ECO:0000256" key="8">
    <source>
        <dbReference type="SAM" id="Phobius"/>
    </source>
</evidence>
<keyword evidence="7 8" id="KW-0472">Membrane</keyword>
<dbReference type="GO" id="GO:0033214">
    <property type="term" value="P:siderophore-iron import into cell"/>
    <property type="evidence" value="ECO:0007669"/>
    <property type="project" value="TreeGrafter"/>
</dbReference>
<dbReference type="SUPFAM" id="SSF81345">
    <property type="entry name" value="ABC transporter involved in vitamin B12 uptake, BtuC"/>
    <property type="match status" value="1"/>
</dbReference>
<accession>A0A212LHZ3</accession>